<name>A0A7C9JCM7_9BACT</name>
<dbReference type="GO" id="GO:0002161">
    <property type="term" value="F:aminoacyl-tRNA deacylase activity"/>
    <property type="evidence" value="ECO:0007669"/>
    <property type="project" value="InterPro"/>
</dbReference>
<gene>
    <name evidence="2" type="ORF">D1639_00590</name>
</gene>
<dbReference type="Pfam" id="PF04073">
    <property type="entry name" value="tRNA_edit"/>
    <property type="match status" value="1"/>
</dbReference>
<evidence type="ECO:0000259" key="1">
    <source>
        <dbReference type="Pfam" id="PF04073"/>
    </source>
</evidence>
<dbReference type="Gene3D" id="3.90.960.10">
    <property type="entry name" value="YbaK/aminoacyl-tRNA synthetase-associated domain"/>
    <property type="match status" value="1"/>
</dbReference>
<accession>A0A7C9JCM7</accession>
<dbReference type="PANTHER" id="PTHR30411">
    <property type="entry name" value="CYTOPLASMIC PROTEIN"/>
    <property type="match status" value="1"/>
</dbReference>
<protein>
    <submittedName>
        <fullName evidence="2">YbaK/EbsC family protein</fullName>
    </submittedName>
</protein>
<reference evidence="2" key="1">
    <citation type="submission" date="2018-08" db="EMBL/GenBank/DDBJ databases">
        <title>Murine metabolic-syndrome-specific gut microbial biobank.</title>
        <authorList>
            <person name="Liu C."/>
        </authorList>
    </citation>
    <scope>NUCLEOTIDE SEQUENCE [LARGE SCALE GENOMIC DNA]</scope>
    <source>
        <strain evidence="2">Z82</strain>
    </source>
</reference>
<dbReference type="InterPro" id="IPR007214">
    <property type="entry name" value="YbaK/aa-tRNA-synth-assoc-dom"/>
</dbReference>
<dbReference type="EMBL" id="QWKH01000002">
    <property type="protein sequence ID" value="NBI33556.1"/>
    <property type="molecule type" value="Genomic_DNA"/>
</dbReference>
<proteinExistence type="predicted"/>
<dbReference type="AlphaFoldDB" id="A0A7C9JCM7"/>
<comment type="caution">
    <text evidence="2">The sequence shown here is derived from an EMBL/GenBank/DDBJ whole genome shotgun (WGS) entry which is preliminary data.</text>
</comment>
<dbReference type="InterPro" id="IPR036754">
    <property type="entry name" value="YbaK/aa-tRNA-synt-asso_dom_sf"/>
</dbReference>
<dbReference type="SUPFAM" id="SSF55826">
    <property type="entry name" value="YbaK/ProRS associated domain"/>
    <property type="match status" value="1"/>
</dbReference>
<feature type="domain" description="YbaK/aminoacyl-tRNA synthetase-associated" evidence="1">
    <location>
        <begin position="25"/>
        <end position="142"/>
    </location>
</feature>
<sequence>MAIEKVRAAFAAAGMKERICEFAETSATVELAAKAVGCDPAQIVKTLSFRVGERVVLVACAGDARVDNRKFKDFFGGKGKMLSPDEAETLIGHGVGGVCPFAVNEGVEVFLDGSIRRFDTVYPAAGSSNSAARLTPGELERLAAPCSWVDVCKLPEAAD</sequence>
<evidence type="ECO:0000313" key="2">
    <source>
        <dbReference type="EMBL" id="NBI33556.1"/>
    </source>
</evidence>
<organism evidence="2">
    <name type="scientific">Muribaculaceae bacterium Z82</name>
    <dbReference type="NCBI Taxonomy" id="2304548"/>
    <lineage>
        <taxon>Bacteria</taxon>
        <taxon>Pseudomonadati</taxon>
        <taxon>Bacteroidota</taxon>
        <taxon>Bacteroidia</taxon>
        <taxon>Bacteroidales</taxon>
        <taxon>Muribaculaceae</taxon>
    </lineage>
</organism>
<dbReference type="CDD" id="cd04333">
    <property type="entry name" value="ProX_deacylase"/>
    <property type="match status" value="1"/>
</dbReference>
<dbReference type="PANTHER" id="PTHR30411:SF1">
    <property type="entry name" value="CYTOPLASMIC PROTEIN"/>
    <property type="match status" value="1"/>
</dbReference>